<evidence type="ECO:0000259" key="4">
    <source>
        <dbReference type="Pfam" id="PF00501"/>
    </source>
</evidence>
<feature type="region of interest" description="Disordered" evidence="3">
    <location>
        <begin position="660"/>
        <end position="681"/>
    </location>
</feature>
<dbReference type="GO" id="GO:0016020">
    <property type="term" value="C:membrane"/>
    <property type="evidence" value="ECO:0007669"/>
    <property type="project" value="TreeGrafter"/>
</dbReference>
<feature type="compositionally biased region" description="Basic and acidic residues" evidence="3">
    <location>
        <begin position="661"/>
        <end position="673"/>
    </location>
</feature>
<evidence type="ECO:0000256" key="1">
    <source>
        <dbReference type="ARBA" id="ARBA00022741"/>
    </source>
</evidence>
<keyword evidence="2" id="KW-0067">ATP-binding</keyword>
<dbReference type="Gene3D" id="3.40.50.12780">
    <property type="entry name" value="N-terminal domain of ligase-like"/>
    <property type="match status" value="1"/>
</dbReference>
<dbReference type="GeneID" id="35868069"/>
<dbReference type="Pfam" id="PF00501">
    <property type="entry name" value="AMP-binding"/>
    <property type="match status" value="1"/>
</dbReference>
<accession>A0A2I1M7E2</accession>
<evidence type="ECO:0000256" key="2">
    <source>
        <dbReference type="ARBA" id="ARBA00022840"/>
    </source>
</evidence>
<dbReference type="CDD" id="cd05907">
    <property type="entry name" value="VL_LC_FACS_like"/>
    <property type="match status" value="1"/>
</dbReference>
<dbReference type="Pfam" id="PF23562">
    <property type="entry name" value="AMP-binding_C_3"/>
    <property type="match status" value="1"/>
</dbReference>
<gene>
    <name evidence="5" type="ORF">CYJ32_01005</name>
</gene>
<dbReference type="GO" id="GO:0005524">
    <property type="term" value="F:ATP binding"/>
    <property type="evidence" value="ECO:0007669"/>
    <property type="project" value="UniProtKB-KW"/>
</dbReference>
<sequence length="681" mass="74705">MLREYTTEPVYTTTDDDTIFKLLTDRAASEPDSVVAQALRGPRRQWVDITASQMLDDVRKVAKGLLAMGISKGDSVLIYSPTCYEWGVVDFACASIGAISVPVYDTDSPKQVAQIVSETSPQVAFAGGDERSLTLEAMRQSPDNSVRYSFNMQSNGLQAVTDWGKKVSDETLDEAIAHIHADDPLTIIFTSGSTGKPKGALISHRNFVHTVKSGWAVLPTMLMADPTRLLLFLPLAHAFARYIQYTAIGAHGVVGYLSDTKHLLADLRGFRPTYMLAVPRVYEKVYNAASQKAGNGLKGHVFLAAYKHFVQWSKDEQEGKAHTWRQKLHHKFFMSVVGSSIHSAMGNGMRFMACGGAPMNVDLAHFFNGIDDLTFIQGYGLTETSAPCMVNFEAKNHVGSVGRVGPGFSARLTDEDELEIKGPSVFLGYINAPEQTADVMNGEWLRTGDLASIDDDGYVYITGRKKDLIITAGGKNVSPAPLEDIIATCPIVSHVVVVGDNKPFIAALITLEPDMLRQWLEGHGLDANMTPLEAAKNEAVRAFIQEYIDHANANVSRAESVRKFVVLPSEFSQEAGTLTPSLKIVRPRVIKQYGQVIDEILYAPKPSAMTDAATAKIMAAAEQFNKQVQPTVKAARDMIEPMYNKAMENVKDNVAEFSEQLSERLRSTATHDDAETENEEK</sequence>
<evidence type="ECO:0000256" key="3">
    <source>
        <dbReference type="SAM" id="MobiDB-lite"/>
    </source>
</evidence>
<dbReference type="InterPro" id="IPR000873">
    <property type="entry name" value="AMP-dep_synth/lig_dom"/>
</dbReference>
<dbReference type="PANTHER" id="PTHR43272">
    <property type="entry name" value="LONG-CHAIN-FATTY-ACID--COA LIGASE"/>
    <property type="match status" value="1"/>
</dbReference>
<dbReference type="InterPro" id="IPR042099">
    <property type="entry name" value="ANL_N_sf"/>
</dbReference>
<protein>
    <submittedName>
        <fullName evidence="5">Long-chain fatty acid--CoA ligase</fullName>
    </submittedName>
</protein>
<name>A0A2I1M7E2_9BIFI</name>
<feature type="domain" description="AMP-dependent synthetase/ligase" evidence="4">
    <location>
        <begin position="25"/>
        <end position="429"/>
    </location>
</feature>
<dbReference type="PROSITE" id="PS00455">
    <property type="entry name" value="AMP_BINDING"/>
    <property type="match status" value="1"/>
</dbReference>
<dbReference type="AlphaFoldDB" id="A0A2I1M7E2"/>
<keyword evidence="1" id="KW-0547">Nucleotide-binding</keyword>
<dbReference type="GO" id="GO:0004467">
    <property type="term" value="F:long-chain fatty acid-CoA ligase activity"/>
    <property type="evidence" value="ECO:0007669"/>
    <property type="project" value="TreeGrafter"/>
</dbReference>
<evidence type="ECO:0000313" key="5">
    <source>
        <dbReference type="EMBL" id="PKZ16050.1"/>
    </source>
</evidence>
<dbReference type="InterPro" id="IPR020845">
    <property type="entry name" value="AMP-binding_CS"/>
</dbReference>
<evidence type="ECO:0000313" key="6">
    <source>
        <dbReference type="Proteomes" id="UP000242263"/>
    </source>
</evidence>
<proteinExistence type="predicted"/>
<comment type="caution">
    <text evidence="5">The sequence shown here is derived from an EMBL/GenBank/DDBJ whole genome shotgun (WGS) entry which is preliminary data.</text>
</comment>
<dbReference type="PANTHER" id="PTHR43272:SF33">
    <property type="entry name" value="AMP-BINDING DOMAIN-CONTAINING PROTEIN-RELATED"/>
    <property type="match status" value="1"/>
</dbReference>
<organism evidence="5 6">
    <name type="scientific">Alloscardovia omnicolens</name>
    <dbReference type="NCBI Taxonomy" id="419015"/>
    <lineage>
        <taxon>Bacteria</taxon>
        <taxon>Bacillati</taxon>
        <taxon>Actinomycetota</taxon>
        <taxon>Actinomycetes</taxon>
        <taxon>Bifidobacteriales</taxon>
        <taxon>Bifidobacteriaceae</taxon>
        <taxon>Alloscardovia</taxon>
    </lineage>
</organism>
<keyword evidence="5" id="KW-0436">Ligase</keyword>
<dbReference type="Proteomes" id="UP000242263">
    <property type="component" value="Unassembled WGS sequence"/>
</dbReference>
<reference evidence="5 6" key="1">
    <citation type="submission" date="2017-12" db="EMBL/GenBank/DDBJ databases">
        <title>Phylogenetic diversity of female urinary microbiome.</title>
        <authorList>
            <person name="Thomas-White K."/>
            <person name="Wolfe A.J."/>
        </authorList>
    </citation>
    <scope>NUCLEOTIDE SEQUENCE [LARGE SCALE GENOMIC DNA]</scope>
    <source>
        <strain evidence="5 6">UMB0064</strain>
    </source>
</reference>
<dbReference type="EMBL" id="PKGU01000001">
    <property type="protein sequence ID" value="PKZ16050.1"/>
    <property type="molecule type" value="Genomic_DNA"/>
</dbReference>
<dbReference type="SUPFAM" id="SSF56801">
    <property type="entry name" value="Acetyl-CoA synthetase-like"/>
    <property type="match status" value="1"/>
</dbReference>
<dbReference type="RefSeq" id="WP_022856446.1">
    <property type="nucleotide sequence ID" value="NZ_CAMYCS010000001.1"/>
</dbReference>